<organism evidence="2 3">
    <name type="scientific">Dentiscutata erythropus</name>
    <dbReference type="NCBI Taxonomy" id="1348616"/>
    <lineage>
        <taxon>Eukaryota</taxon>
        <taxon>Fungi</taxon>
        <taxon>Fungi incertae sedis</taxon>
        <taxon>Mucoromycota</taxon>
        <taxon>Glomeromycotina</taxon>
        <taxon>Glomeromycetes</taxon>
        <taxon>Diversisporales</taxon>
        <taxon>Gigasporaceae</taxon>
        <taxon>Dentiscutata</taxon>
    </lineage>
</organism>
<reference evidence="2" key="1">
    <citation type="submission" date="2021-06" db="EMBL/GenBank/DDBJ databases">
        <authorList>
            <person name="Kallberg Y."/>
            <person name="Tangrot J."/>
            <person name="Rosling A."/>
        </authorList>
    </citation>
    <scope>NUCLEOTIDE SEQUENCE</scope>
    <source>
        <strain evidence="2">MA453B</strain>
    </source>
</reference>
<dbReference type="AlphaFoldDB" id="A0A9N9F5R1"/>
<comment type="caution">
    <text evidence="2">The sequence shown here is derived from an EMBL/GenBank/DDBJ whole genome shotgun (WGS) entry which is preliminary data.</text>
</comment>
<gene>
    <name evidence="2" type="ORF">DERYTH_LOCUS3417</name>
</gene>
<evidence type="ECO:0000313" key="3">
    <source>
        <dbReference type="Proteomes" id="UP000789405"/>
    </source>
</evidence>
<evidence type="ECO:0000313" key="2">
    <source>
        <dbReference type="EMBL" id="CAG8511649.1"/>
    </source>
</evidence>
<feature type="region of interest" description="Disordered" evidence="1">
    <location>
        <begin position="21"/>
        <end position="48"/>
    </location>
</feature>
<protein>
    <submittedName>
        <fullName evidence="2">14935_t:CDS:1</fullName>
    </submittedName>
</protein>
<dbReference type="EMBL" id="CAJVPY010001202">
    <property type="protein sequence ID" value="CAG8511649.1"/>
    <property type="molecule type" value="Genomic_DNA"/>
</dbReference>
<sequence>MTVKRKANSWLVNVERQEPMRTLTISGAQKKKHGESDNNNPNPKTNLKNKLCDSFFRDGGEFSKALVTQKLISGLSHIQYSQIDKISELC</sequence>
<keyword evidence="3" id="KW-1185">Reference proteome</keyword>
<dbReference type="Proteomes" id="UP000789405">
    <property type="component" value="Unassembled WGS sequence"/>
</dbReference>
<feature type="compositionally biased region" description="Low complexity" evidence="1">
    <location>
        <begin position="38"/>
        <end position="48"/>
    </location>
</feature>
<proteinExistence type="predicted"/>
<name>A0A9N9F5R1_9GLOM</name>
<evidence type="ECO:0000256" key="1">
    <source>
        <dbReference type="SAM" id="MobiDB-lite"/>
    </source>
</evidence>
<accession>A0A9N9F5R1</accession>